<evidence type="ECO:0000313" key="1">
    <source>
        <dbReference type="EMBL" id="QHS84846.1"/>
    </source>
</evidence>
<proteinExistence type="predicted"/>
<dbReference type="AlphaFoldDB" id="A0A6C0AZ86"/>
<accession>A0A6C0AZ86</accession>
<sequence length="261" mass="31020">MILDCILTACNNVHCYYRLIPLFISSCKYFYPNVDVKIILINEVIPIELKKYTDNIICFKNPGNISDVFISQYIRLLYPCLLDYKNGILITDIDDLPLSTTYFTKSIEQYDNDKWINYRDNSLWLKDQIVICWQVAASDTWREVMNINNIDDLNNRLLEVFSKIKYGGNHGGAGWTTDQKHLHDYIEKWNKKNTHFINLSDKKIGFNRFPPYISNNTPYETIIKEIKKNVYSDYHIWKPYDRFLDFNNYLINSFNLDKPLD</sequence>
<reference evidence="1" key="1">
    <citation type="journal article" date="2020" name="Nature">
        <title>Giant virus diversity and host interactions through global metagenomics.</title>
        <authorList>
            <person name="Schulz F."/>
            <person name="Roux S."/>
            <person name="Paez-Espino D."/>
            <person name="Jungbluth S."/>
            <person name="Walsh D.A."/>
            <person name="Denef V.J."/>
            <person name="McMahon K.D."/>
            <person name="Konstantinidis K.T."/>
            <person name="Eloe-Fadrosh E.A."/>
            <person name="Kyrpides N.C."/>
            <person name="Woyke T."/>
        </authorList>
    </citation>
    <scope>NUCLEOTIDE SEQUENCE</scope>
    <source>
        <strain evidence="1">GVMAG-S-ERX556022-25</strain>
    </source>
</reference>
<evidence type="ECO:0008006" key="2">
    <source>
        <dbReference type="Google" id="ProtNLM"/>
    </source>
</evidence>
<organism evidence="1">
    <name type="scientific">viral metagenome</name>
    <dbReference type="NCBI Taxonomy" id="1070528"/>
    <lineage>
        <taxon>unclassified sequences</taxon>
        <taxon>metagenomes</taxon>
        <taxon>organismal metagenomes</taxon>
    </lineage>
</organism>
<protein>
    <recommendedName>
        <fullName evidence="2">Nucleotide-diphospho-sugar transferase domain-containing protein</fullName>
    </recommendedName>
</protein>
<name>A0A6C0AZ86_9ZZZZ</name>
<dbReference type="EMBL" id="MN738816">
    <property type="protein sequence ID" value="QHS84846.1"/>
    <property type="molecule type" value="Genomic_DNA"/>
</dbReference>